<sequence>MLKAVILDLGNTLIEEVEDRAAPLDRLPVVAKAGAETLLTCCRAQGWALALLSNTVQSDEKVLRRLLRRLGWHDWFAVVRGTCSEGSSHRPGKPAAVVFEEVLQALGCAPAEAVMVGDTWAADIVGATAVGMHAIWVGPTAPDHPQPDTGHPMVFVGHAQDIAQVVPCLLRLRDALA</sequence>
<dbReference type="InterPro" id="IPR036412">
    <property type="entry name" value="HAD-like_sf"/>
</dbReference>
<dbReference type="Gene3D" id="3.40.50.1000">
    <property type="entry name" value="HAD superfamily/HAD-like"/>
    <property type="match status" value="1"/>
</dbReference>
<evidence type="ECO:0000256" key="4">
    <source>
        <dbReference type="ARBA" id="ARBA00022842"/>
    </source>
</evidence>
<dbReference type="Proteomes" id="UP000503399">
    <property type="component" value="Chromosome"/>
</dbReference>
<evidence type="ECO:0000313" key="5">
    <source>
        <dbReference type="EMBL" id="CAB1129554.1"/>
    </source>
</evidence>
<evidence type="ECO:0000256" key="3">
    <source>
        <dbReference type="ARBA" id="ARBA00022801"/>
    </source>
</evidence>
<accession>A0A6F8ZIR3</accession>
<comment type="cofactor">
    <cofactor evidence="1">
        <name>Mg(2+)</name>
        <dbReference type="ChEBI" id="CHEBI:18420"/>
    </cofactor>
</comment>
<dbReference type="SUPFAM" id="SSF56784">
    <property type="entry name" value="HAD-like"/>
    <property type="match status" value="1"/>
</dbReference>
<keyword evidence="2" id="KW-0479">Metal-binding</keyword>
<dbReference type="GO" id="GO:0046872">
    <property type="term" value="F:metal ion binding"/>
    <property type="evidence" value="ECO:0007669"/>
    <property type="project" value="UniProtKB-KW"/>
</dbReference>
<reference evidence="5 6" key="1">
    <citation type="submission" date="2020-02" db="EMBL/GenBank/DDBJ databases">
        <authorList>
            <person name="Hogendoorn C."/>
        </authorList>
    </citation>
    <scope>NUCLEOTIDE SEQUENCE [LARGE SCALE GENOMIC DNA]</scope>
    <source>
        <strain evidence="5">R501</strain>
    </source>
</reference>
<proteinExistence type="predicted"/>
<dbReference type="EMBL" id="LR778114">
    <property type="protein sequence ID" value="CAB1129554.1"/>
    <property type="molecule type" value="Genomic_DNA"/>
</dbReference>
<dbReference type="InterPro" id="IPR023214">
    <property type="entry name" value="HAD_sf"/>
</dbReference>
<evidence type="ECO:0008006" key="7">
    <source>
        <dbReference type="Google" id="ProtNLM"/>
    </source>
</evidence>
<dbReference type="PANTHER" id="PTHR46470:SF2">
    <property type="entry name" value="GLYCERALDEHYDE 3-PHOSPHATE PHOSPHATASE"/>
    <property type="match status" value="1"/>
</dbReference>
<keyword evidence="4" id="KW-0460">Magnesium</keyword>
<dbReference type="InterPro" id="IPR051400">
    <property type="entry name" value="HAD-like_hydrolase"/>
</dbReference>
<evidence type="ECO:0000256" key="1">
    <source>
        <dbReference type="ARBA" id="ARBA00001946"/>
    </source>
</evidence>
<keyword evidence="3" id="KW-0378">Hydrolase</keyword>
<keyword evidence="6" id="KW-1185">Reference proteome</keyword>
<evidence type="ECO:0000313" key="6">
    <source>
        <dbReference type="Proteomes" id="UP000503399"/>
    </source>
</evidence>
<dbReference type="KEGG" id="hfv:R50_2057"/>
<dbReference type="AlphaFoldDB" id="A0A6F8ZIR3"/>
<dbReference type="GO" id="GO:0016791">
    <property type="term" value="F:phosphatase activity"/>
    <property type="evidence" value="ECO:0007669"/>
    <property type="project" value="TreeGrafter"/>
</dbReference>
<name>A0A6F8ZIR3_9FIRM</name>
<dbReference type="NCBIfam" id="TIGR01549">
    <property type="entry name" value="HAD-SF-IA-v1"/>
    <property type="match status" value="1"/>
</dbReference>
<dbReference type="Pfam" id="PF00702">
    <property type="entry name" value="Hydrolase"/>
    <property type="match status" value="1"/>
</dbReference>
<protein>
    <recommendedName>
        <fullName evidence="7">HAD family hydrolase</fullName>
    </recommendedName>
</protein>
<dbReference type="GO" id="GO:0044281">
    <property type="term" value="P:small molecule metabolic process"/>
    <property type="evidence" value="ECO:0007669"/>
    <property type="project" value="UniProtKB-ARBA"/>
</dbReference>
<dbReference type="NCBIfam" id="TIGR01662">
    <property type="entry name" value="HAD-SF-IIIA"/>
    <property type="match status" value="1"/>
</dbReference>
<organism evidence="5 6">
    <name type="scientific">Candidatus Hydrogenisulfobacillus filiaventi</name>
    <dbReference type="NCBI Taxonomy" id="2707344"/>
    <lineage>
        <taxon>Bacteria</taxon>
        <taxon>Bacillati</taxon>
        <taxon>Bacillota</taxon>
        <taxon>Clostridia</taxon>
        <taxon>Eubacteriales</taxon>
        <taxon>Clostridiales Family XVII. Incertae Sedis</taxon>
        <taxon>Candidatus Hydrogenisulfobacillus</taxon>
    </lineage>
</organism>
<dbReference type="InterPro" id="IPR006549">
    <property type="entry name" value="HAD-SF_hydro_IIIA"/>
</dbReference>
<dbReference type="InterPro" id="IPR006439">
    <property type="entry name" value="HAD-SF_hydro_IA"/>
</dbReference>
<dbReference type="PANTHER" id="PTHR46470">
    <property type="entry name" value="N-ACYLNEURAMINATE-9-PHOSPHATASE"/>
    <property type="match status" value="1"/>
</dbReference>
<evidence type="ECO:0000256" key="2">
    <source>
        <dbReference type="ARBA" id="ARBA00022723"/>
    </source>
</evidence>
<gene>
    <name evidence="5" type="ORF">R50_2057</name>
</gene>